<evidence type="ECO:0000256" key="11">
    <source>
        <dbReference type="ARBA" id="ARBA00023136"/>
    </source>
</evidence>
<dbReference type="InterPro" id="IPR050860">
    <property type="entry name" value="FeoB_GTPase"/>
</dbReference>
<proteinExistence type="inferred from homology"/>
<evidence type="ECO:0000259" key="14">
    <source>
        <dbReference type="PROSITE" id="PS51711"/>
    </source>
</evidence>
<keyword evidence="5 13" id="KW-0812">Transmembrane</keyword>
<keyword evidence="11 13" id="KW-0472">Membrane</keyword>
<comment type="function">
    <text evidence="13">Probable transporter of a GTP-driven Fe(2+) uptake system.</text>
</comment>
<dbReference type="Pfam" id="PF02421">
    <property type="entry name" value="FeoB_N"/>
    <property type="match status" value="1"/>
</dbReference>
<evidence type="ECO:0000256" key="10">
    <source>
        <dbReference type="ARBA" id="ARBA00023134"/>
    </source>
</evidence>
<keyword evidence="2 13" id="KW-0813">Transport</keyword>
<keyword evidence="7 13" id="KW-1133">Transmembrane helix</keyword>
<keyword evidence="10 13" id="KW-0342">GTP-binding</keyword>
<dbReference type="PROSITE" id="PS51711">
    <property type="entry name" value="G_FEOB"/>
    <property type="match status" value="1"/>
</dbReference>
<dbReference type="InterPro" id="IPR027417">
    <property type="entry name" value="P-loop_NTPase"/>
</dbReference>
<evidence type="ECO:0000313" key="15">
    <source>
        <dbReference type="EMBL" id="QUV95787.1"/>
    </source>
</evidence>
<evidence type="ECO:0000256" key="5">
    <source>
        <dbReference type="ARBA" id="ARBA00022692"/>
    </source>
</evidence>
<dbReference type="InterPro" id="IPR011642">
    <property type="entry name" value="Gate_dom"/>
</dbReference>
<feature type="transmembrane region" description="Helical" evidence="13">
    <location>
        <begin position="665"/>
        <end position="692"/>
    </location>
</feature>
<gene>
    <name evidence="15" type="primary">feoB</name>
    <name evidence="15" type="ORF">J8C05_13305</name>
</gene>
<dbReference type="PANTHER" id="PTHR43185">
    <property type="entry name" value="FERROUS IRON TRANSPORT PROTEIN B"/>
    <property type="match status" value="1"/>
</dbReference>
<dbReference type="EMBL" id="CP072643">
    <property type="protein sequence ID" value="QUV95787.1"/>
    <property type="molecule type" value="Genomic_DNA"/>
</dbReference>
<dbReference type="CDD" id="cd01879">
    <property type="entry name" value="FeoB"/>
    <property type="match status" value="1"/>
</dbReference>
<dbReference type="PRINTS" id="PR00326">
    <property type="entry name" value="GTP1OBG"/>
</dbReference>
<dbReference type="NCBIfam" id="TIGR00437">
    <property type="entry name" value="feoB"/>
    <property type="match status" value="1"/>
</dbReference>
<evidence type="ECO:0000256" key="8">
    <source>
        <dbReference type="ARBA" id="ARBA00023004"/>
    </source>
</evidence>
<keyword evidence="4 13" id="KW-0410">Iron transport</keyword>
<protein>
    <recommendedName>
        <fullName evidence="12 13">Ferrous iron transport protein B</fullName>
    </recommendedName>
</protein>
<dbReference type="InterPro" id="IPR006073">
    <property type="entry name" value="GTP-bd"/>
</dbReference>
<dbReference type="Pfam" id="PF07670">
    <property type="entry name" value="Gate"/>
    <property type="match status" value="2"/>
</dbReference>
<dbReference type="Proteomes" id="UP000677668">
    <property type="component" value="Chromosome 2"/>
</dbReference>
<feature type="transmembrane region" description="Helical" evidence="13">
    <location>
        <begin position="342"/>
        <end position="371"/>
    </location>
</feature>
<evidence type="ECO:0000256" key="13">
    <source>
        <dbReference type="RuleBase" id="RU362098"/>
    </source>
</evidence>
<dbReference type="RefSeq" id="WP_211423985.1">
    <property type="nucleotide sequence ID" value="NZ_CP072643.1"/>
</dbReference>
<dbReference type="SUPFAM" id="SSF52540">
    <property type="entry name" value="P-loop containing nucleoside triphosphate hydrolases"/>
    <property type="match status" value="1"/>
</dbReference>
<dbReference type="InterPro" id="IPR011640">
    <property type="entry name" value="Fe2_transport_prot_B_C"/>
</dbReference>
<evidence type="ECO:0000256" key="3">
    <source>
        <dbReference type="ARBA" id="ARBA00022475"/>
    </source>
</evidence>
<evidence type="ECO:0000256" key="2">
    <source>
        <dbReference type="ARBA" id="ARBA00022448"/>
    </source>
</evidence>
<dbReference type="InterPro" id="IPR030389">
    <property type="entry name" value="G_FEOB_dom"/>
</dbReference>
<feature type="transmembrane region" description="Helical" evidence="13">
    <location>
        <begin position="425"/>
        <end position="445"/>
    </location>
</feature>
<keyword evidence="9" id="KW-0406">Ion transport</keyword>
<sequence>MSDETPSRRLALVGNPNSGKTTLFNALTGLRQKVGNYPGVTVEKKEGRLTVGETEVTLIDLPGVYSLSARSLDERITRDVVLGRQTDTPPPEGILAIADASNLERNLYLVTQVMELGRPVWLALNMMDLAEAKGLVFDLDRLSQGLGIPVVPIVASKGIGLETLRRKLVGPLPAVPTRQWRLPQVIEAEVSALAEQLRQRRWATDAAAEGEAIRLLLNEPAEDDTPPPADIQAAVAAARERLEAMGIEWWSAEAEGRYGWIQTLCRAAIQQPGQFQRTTSDRIDAIVTHRLWGPVLFAGLMLFIFQSIFTWAQVPMDTIGWMMDRLGALVRERLPAGELNDLVVGGVIAGVGAVVTFLPQILILTLFIALLEDTGYMARAAFIMDRLMRRVGLSGKSFIPLLGSFACAIPGITATRTIENAKDRLVTILIAPLMSCSARLPVYALMIGACFPADRRLWGVFSLPGVVLFAMYALGILAALAMGWLFKKTLIRGASPPLILELPPYRLPSPRTVLLTMFSAGGQFLYRAGTVILAISIVLWFLATHPRSVTLSRDYAAERAAITQTGQMSGEEAADRLQVLERLEKAERRERSFIGQAGKLIEPVIAPLGFNWKIGVGIISAFAAREVFVGTLAIVYGIGDDEDAAGNQALHAALQADRHADGRPVFSPLVAVSVMVFFVLAMQCMSTLAVAWRETNSWRWPVVMFAYMTALAYVGSLLVYQGGRWLGLGQ</sequence>
<keyword evidence="3" id="KW-1003">Cell membrane</keyword>
<feature type="domain" description="FeoB-type G" evidence="14">
    <location>
        <begin position="7"/>
        <end position="174"/>
    </location>
</feature>
<feature type="transmembrane region" description="Helical" evidence="13">
    <location>
        <begin position="291"/>
        <end position="314"/>
    </location>
</feature>
<name>A0ABX8B477_9BACT</name>
<feature type="transmembrane region" description="Helical" evidence="13">
    <location>
        <begin position="457"/>
        <end position="486"/>
    </location>
</feature>
<comment type="subcellular location">
    <subcellularLocation>
        <location evidence="13">Cell inner membrane</location>
        <topology evidence="13">Multi-pass membrane protein</topology>
    </subcellularLocation>
    <subcellularLocation>
        <location evidence="1">Cell membrane</location>
        <topology evidence="1">Multi-pass membrane protein</topology>
    </subcellularLocation>
</comment>
<keyword evidence="16" id="KW-1185">Reference proteome</keyword>
<evidence type="ECO:0000313" key="16">
    <source>
        <dbReference type="Proteomes" id="UP000677668"/>
    </source>
</evidence>
<dbReference type="InterPro" id="IPR003373">
    <property type="entry name" value="Fe2_transport_prot-B"/>
</dbReference>
<comment type="similarity">
    <text evidence="13">Belongs to the TRAFAC class TrmE-Era-EngA-EngB-Septin-like GTPase superfamily. FeoB GTPase (TC 9.A.8) family.</text>
</comment>
<dbReference type="Gene3D" id="3.40.50.300">
    <property type="entry name" value="P-loop containing nucleotide triphosphate hydrolases"/>
    <property type="match status" value="1"/>
</dbReference>
<accession>A0ABX8B477</accession>
<reference evidence="15 16" key="1">
    <citation type="submission" date="2021-03" db="EMBL/GenBank/DDBJ databases">
        <title>Genomic and phenotypic characterization of Chloracidobacterium isolates provides evidence for multiple species.</title>
        <authorList>
            <person name="Saini M.K."/>
            <person name="Costas A.M.G."/>
            <person name="Tank M."/>
            <person name="Bryant D.A."/>
        </authorList>
    </citation>
    <scope>NUCLEOTIDE SEQUENCE [LARGE SCALE GENOMIC DNA]</scope>
    <source>
        <strain evidence="15 16">N</strain>
    </source>
</reference>
<dbReference type="PANTHER" id="PTHR43185:SF1">
    <property type="entry name" value="FE(2+) TRANSPORTER FEOB"/>
    <property type="match status" value="1"/>
</dbReference>
<evidence type="ECO:0000256" key="7">
    <source>
        <dbReference type="ARBA" id="ARBA00022989"/>
    </source>
</evidence>
<keyword evidence="6" id="KW-0547">Nucleotide-binding</keyword>
<organism evidence="15 16">
    <name type="scientific">Chloracidobacterium sp. N</name>
    <dbReference type="NCBI Taxonomy" id="2821540"/>
    <lineage>
        <taxon>Bacteria</taxon>
        <taxon>Pseudomonadati</taxon>
        <taxon>Acidobacteriota</taxon>
        <taxon>Terriglobia</taxon>
        <taxon>Terriglobales</taxon>
        <taxon>Acidobacteriaceae</taxon>
        <taxon>Chloracidobacterium</taxon>
        <taxon>Chloracidobacterium aggregatum</taxon>
    </lineage>
</organism>
<evidence type="ECO:0000256" key="4">
    <source>
        <dbReference type="ARBA" id="ARBA00022496"/>
    </source>
</evidence>
<feature type="transmembrane region" description="Helical" evidence="13">
    <location>
        <begin position="698"/>
        <end position="720"/>
    </location>
</feature>
<evidence type="ECO:0000256" key="6">
    <source>
        <dbReference type="ARBA" id="ARBA00022741"/>
    </source>
</evidence>
<evidence type="ECO:0000256" key="1">
    <source>
        <dbReference type="ARBA" id="ARBA00004651"/>
    </source>
</evidence>
<keyword evidence="8 13" id="KW-0408">Iron</keyword>
<evidence type="ECO:0000256" key="9">
    <source>
        <dbReference type="ARBA" id="ARBA00023065"/>
    </source>
</evidence>
<dbReference type="Pfam" id="PF07664">
    <property type="entry name" value="FeoB_C"/>
    <property type="match status" value="1"/>
</dbReference>
<feature type="transmembrane region" description="Helical" evidence="13">
    <location>
        <begin position="524"/>
        <end position="543"/>
    </location>
</feature>
<evidence type="ECO:0000256" key="12">
    <source>
        <dbReference type="NCBIfam" id="TIGR00437"/>
    </source>
</evidence>
<feature type="transmembrane region" description="Helical" evidence="13">
    <location>
        <begin position="391"/>
        <end position="413"/>
    </location>
</feature>